<evidence type="ECO:0000313" key="7">
    <source>
        <dbReference type="EMBL" id="PNI79345.1"/>
    </source>
</evidence>
<evidence type="ECO:0000256" key="4">
    <source>
        <dbReference type="ARBA" id="ARBA00022840"/>
    </source>
</evidence>
<feature type="domain" description="Protein kinase" evidence="6">
    <location>
        <begin position="1"/>
        <end position="144"/>
    </location>
</feature>
<proteinExistence type="inferred from homology"/>
<accession>A0A2J8P5P9</accession>
<evidence type="ECO:0000256" key="3">
    <source>
        <dbReference type="ARBA" id="ARBA00022777"/>
    </source>
</evidence>
<dbReference type="GO" id="GO:0004672">
    <property type="term" value="F:protein kinase activity"/>
    <property type="evidence" value="ECO:0007669"/>
    <property type="project" value="InterPro"/>
</dbReference>
<evidence type="ECO:0000256" key="5">
    <source>
        <dbReference type="ARBA" id="ARBA00037982"/>
    </source>
</evidence>
<evidence type="ECO:0000256" key="2">
    <source>
        <dbReference type="ARBA" id="ARBA00022741"/>
    </source>
</evidence>
<dbReference type="PROSITE" id="PS00108">
    <property type="entry name" value="PROTEIN_KINASE_ST"/>
    <property type="match status" value="1"/>
</dbReference>
<evidence type="ECO:0000256" key="1">
    <source>
        <dbReference type="ARBA" id="ARBA00022679"/>
    </source>
</evidence>
<name>A0A2J8P5P9_PANTR</name>
<dbReference type="InterPro" id="IPR050339">
    <property type="entry name" value="CC_SR_Kinase"/>
</dbReference>
<dbReference type="InterPro" id="IPR008271">
    <property type="entry name" value="Ser/Thr_kinase_AS"/>
</dbReference>
<sequence>DAISENYRIMSYFKEAELKDLLLQVGRGLRYIHSMSLVHMDIKPSNIFISRTSIPNASSEEGDEDDWASNKVIFKIGDLGHVTRISSPQVEEGDSRFLANEVLQEWYVLLVLNLFREMEINGMKSDRVDYLGYHKCFPKNLQSC</sequence>
<comment type="similarity">
    <text evidence="5">Belongs to the protein kinase superfamily. Ser/Thr protein kinase family. GCN2 subfamily.</text>
</comment>
<reference evidence="7 8" key="1">
    <citation type="submission" date="2017-12" db="EMBL/GenBank/DDBJ databases">
        <title>High-resolution comparative analysis of great ape genomes.</title>
        <authorList>
            <person name="Pollen A."/>
            <person name="Hastie A."/>
            <person name="Hormozdiari F."/>
            <person name="Dougherty M."/>
            <person name="Liu R."/>
            <person name="Chaisson M."/>
            <person name="Hoppe E."/>
            <person name="Hill C."/>
            <person name="Pang A."/>
            <person name="Hillier L."/>
            <person name="Baker C."/>
            <person name="Armstrong J."/>
            <person name="Shendure J."/>
            <person name="Paten B."/>
            <person name="Wilson R."/>
            <person name="Chao H."/>
            <person name="Schneider V."/>
            <person name="Ventura M."/>
            <person name="Kronenberg Z."/>
            <person name="Murali S."/>
            <person name="Gordon D."/>
            <person name="Cantsilieris S."/>
            <person name="Munson K."/>
            <person name="Nelson B."/>
            <person name="Raja A."/>
            <person name="Underwood J."/>
            <person name="Diekhans M."/>
            <person name="Fiddes I."/>
            <person name="Haussler D."/>
            <person name="Eichler E."/>
        </authorList>
    </citation>
    <scope>NUCLEOTIDE SEQUENCE [LARGE SCALE GENOMIC DNA]</scope>
    <source>
        <strain evidence="7">Yerkes chimp pedigree #C0471</strain>
    </source>
</reference>
<dbReference type="InterPro" id="IPR000719">
    <property type="entry name" value="Prot_kinase_dom"/>
</dbReference>
<dbReference type="GO" id="GO:0005524">
    <property type="term" value="F:ATP binding"/>
    <property type="evidence" value="ECO:0007669"/>
    <property type="project" value="UniProtKB-KW"/>
</dbReference>
<dbReference type="PANTHER" id="PTHR11042:SF72">
    <property type="entry name" value="WEE1-LIKE PROTEIN KINASE"/>
    <property type="match status" value="1"/>
</dbReference>
<gene>
    <name evidence="7" type="ORF">CK820_G0005797</name>
</gene>
<dbReference type="Proteomes" id="UP000236370">
    <property type="component" value="Unassembled WGS sequence"/>
</dbReference>
<keyword evidence="4" id="KW-0067">ATP-binding</keyword>
<comment type="caution">
    <text evidence="7">The sequence shown here is derived from an EMBL/GenBank/DDBJ whole genome shotgun (WGS) entry which is preliminary data.</text>
</comment>
<dbReference type="SUPFAM" id="SSF56112">
    <property type="entry name" value="Protein kinase-like (PK-like)"/>
    <property type="match status" value="1"/>
</dbReference>
<keyword evidence="1" id="KW-0808">Transferase</keyword>
<dbReference type="EMBL" id="NBAG03000219">
    <property type="protein sequence ID" value="PNI79345.1"/>
    <property type="molecule type" value="Genomic_DNA"/>
</dbReference>
<organism evidence="7 8">
    <name type="scientific">Pan troglodytes</name>
    <name type="common">Chimpanzee</name>
    <dbReference type="NCBI Taxonomy" id="9598"/>
    <lineage>
        <taxon>Eukaryota</taxon>
        <taxon>Metazoa</taxon>
        <taxon>Chordata</taxon>
        <taxon>Craniata</taxon>
        <taxon>Vertebrata</taxon>
        <taxon>Euteleostomi</taxon>
        <taxon>Mammalia</taxon>
        <taxon>Eutheria</taxon>
        <taxon>Euarchontoglires</taxon>
        <taxon>Primates</taxon>
        <taxon>Haplorrhini</taxon>
        <taxon>Catarrhini</taxon>
        <taxon>Hominidae</taxon>
        <taxon>Pan</taxon>
    </lineage>
</organism>
<dbReference type="InterPro" id="IPR011009">
    <property type="entry name" value="Kinase-like_dom_sf"/>
</dbReference>
<dbReference type="PANTHER" id="PTHR11042">
    <property type="entry name" value="EUKARYOTIC TRANSLATION INITIATION FACTOR 2-ALPHA KINASE EIF2-ALPHA KINASE -RELATED"/>
    <property type="match status" value="1"/>
</dbReference>
<feature type="non-terminal residue" evidence="7">
    <location>
        <position position="1"/>
    </location>
</feature>
<keyword evidence="3" id="KW-0418">Kinase</keyword>
<keyword evidence="2" id="KW-0547">Nucleotide-binding</keyword>
<dbReference type="PROSITE" id="PS50011">
    <property type="entry name" value="PROTEIN_KINASE_DOM"/>
    <property type="match status" value="1"/>
</dbReference>
<protein>
    <submittedName>
        <fullName evidence="7">WEE1 isoform 4</fullName>
    </submittedName>
</protein>
<dbReference type="Pfam" id="PF00069">
    <property type="entry name" value="Pkinase"/>
    <property type="match status" value="1"/>
</dbReference>
<dbReference type="AlphaFoldDB" id="A0A2J8P5P9"/>
<dbReference type="Gene3D" id="1.10.510.10">
    <property type="entry name" value="Transferase(Phosphotransferase) domain 1"/>
    <property type="match status" value="1"/>
</dbReference>
<evidence type="ECO:0000259" key="6">
    <source>
        <dbReference type="PROSITE" id="PS50011"/>
    </source>
</evidence>
<evidence type="ECO:0000313" key="8">
    <source>
        <dbReference type="Proteomes" id="UP000236370"/>
    </source>
</evidence>